<proteinExistence type="predicted"/>
<dbReference type="Proteomes" id="UP000625283">
    <property type="component" value="Unassembled WGS sequence"/>
</dbReference>
<accession>A0ABS1QZZ0</accession>
<evidence type="ECO:0000313" key="1">
    <source>
        <dbReference type="EMBL" id="MBL1408002.1"/>
    </source>
</evidence>
<comment type="caution">
    <text evidence="1">The sequence shown here is derived from an EMBL/GenBank/DDBJ whole genome shotgun (WGS) entry which is preliminary data.</text>
</comment>
<organism evidence="1 2">
    <name type="scientific">Sphingobacterium faecale</name>
    <dbReference type="NCBI Taxonomy" id="2803775"/>
    <lineage>
        <taxon>Bacteria</taxon>
        <taxon>Pseudomonadati</taxon>
        <taxon>Bacteroidota</taxon>
        <taxon>Sphingobacteriia</taxon>
        <taxon>Sphingobacteriales</taxon>
        <taxon>Sphingobacteriaceae</taxon>
        <taxon>Sphingobacterium</taxon>
    </lineage>
</organism>
<evidence type="ECO:0000313" key="2">
    <source>
        <dbReference type="Proteomes" id="UP000625283"/>
    </source>
</evidence>
<name>A0ABS1QZZ0_9SPHI</name>
<protein>
    <submittedName>
        <fullName evidence="1">Outer membrane beta-barrel protein</fullName>
    </submittedName>
</protein>
<dbReference type="InterPro" id="IPR011250">
    <property type="entry name" value="OMP/PagP_B-barrel"/>
</dbReference>
<gene>
    <name evidence="1" type="ORF">JKG61_04500</name>
</gene>
<sequence length="165" mass="18851">MIKGILTFITIVVFTSVAFGQEHNWAFGFYGDVNVKAARENSFGVQAKYDLNNRSALQAQVHGRSSFVSVGADYLFSFLNKRNSDFNVFLGVGVAEEFVRFQKEEEIDYELVKDDLFVLNGQLGVSYYFSPVKLSVYGGYKVKYITTDEKFKPNYVTLGVRYHLW</sequence>
<dbReference type="Gene3D" id="2.40.160.20">
    <property type="match status" value="1"/>
</dbReference>
<keyword evidence="2" id="KW-1185">Reference proteome</keyword>
<dbReference type="RefSeq" id="WP_202101785.1">
    <property type="nucleotide sequence ID" value="NZ_JAERTY010000002.1"/>
</dbReference>
<dbReference type="SUPFAM" id="SSF56925">
    <property type="entry name" value="OMPA-like"/>
    <property type="match status" value="1"/>
</dbReference>
<dbReference type="EMBL" id="JAERTY010000002">
    <property type="protein sequence ID" value="MBL1408002.1"/>
    <property type="molecule type" value="Genomic_DNA"/>
</dbReference>
<reference evidence="1 2" key="1">
    <citation type="submission" date="2021-01" db="EMBL/GenBank/DDBJ databases">
        <title>C459-1 draft genome sequence.</title>
        <authorList>
            <person name="Zhang X.-F."/>
        </authorList>
    </citation>
    <scope>NUCLEOTIDE SEQUENCE [LARGE SCALE GENOMIC DNA]</scope>
    <source>
        <strain evidence="2">C459-1</strain>
    </source>
</reference>